<evidence type="ECO:0000313" key="12">
    <source>
        <dbReference type="EMBL" id="HEN15242.1"/>
    </source>
</evidence>
<dbReference type="PROSITE" id="PS51385">
    <property type="entry name" value="YJEF_N"/>
    <property type="match status" value="1"/>
</dbReference>
<feature type="binding site" evidence="10">
    <location>
        <position position="171"/>
    </location>
    <ligand>
        <name>K(+)</name>
        <dbReference type="ChEBI" id="CHEBI:29103"/>
    </ligand>
</feature>
<dbReference type="GO" id="GO:0046872">
    <property type="term" value="F:metal ion binding"/>
    <property type="evidence" value="ECO:0007669"/>
    <property type="project" value="UniProtKB-KW"/>
</dbReference>
<comment type="function">
    <text evidence="10">Catalyzes the epimerization of the S- and R-forms of NAD(P)HX, a damaged form of NAD(P)H that is a result of enzymatic or heat-dependent hydration. This is a prerequisite for the S-specific NAD(P)H-hydrate dehydratase to allow the repair of both epimers of NAD(P)HX.</text>
</comment>
<comment type="cofactor">
    <cofactor evidence="10">
        <name>K(+)</name>
        <dbReference type="ChEBI" id="CHEBI:29103"/>
    </cofactor>
    <text evidence="10">Binds 1 potassium ion per subunit.</text>
</comment>
<protein>
    <recommendedName>
        <fullName evidence="3 10">NAD(P)H-hydrate epimerase</fullName>
        <ecNumber evidence="3 10">5.1.99.6</ecNumber>
    </recommendedName>
    <alternativeName>
        <fullName evidence="10">NAD(P)HX epimerase</fullName>
    </alternativeName>
</protein>
<gene>
    <name evidence="10" type="primary">nnrE</name>
    <name evidence="12" type="ORF">ENQ76_07220</name>
</gene>
<dbReference type="NCBIfam" id="TIGR00197">
    <property type="entry name" value="yjeF_nterm"/>
    <property type="match status" value="1"/>
</dbReference>
<comment type="similarity">
    <text evidence="10">Belongs to the NnrE/AIBP family.</text>
</comment>
<evidence type="ECO:0000256" key="1">
    <source>
        <dbReference type="ARBA" id="ARBA00000013"/>
    </source>
</evidence>
<comment type="catalytic activity">
    <reaction evidence="2 10">
        <text>(6R)-NADPHX = (6S)-NADPHX</text>
        <dbReference type="Rhea" id="RHEA:32227"/>
        <dbReference type="ChEBI" id="CHEBI:64076"/>
        <dbReference type="ChEBI" id="CHEBI:64077"/>
        <dbReference type="EC" id="5.1.99.6"/>
    </reaction>
</comment>
<dbReference type="EC" id="5.1.99.6" evidence="3 10"/>
<evidence type="ECO:0000259" key="11">
    <source>
        <dbReference type="PROSITE" id="PS51385"/>
    </source>
</evidence>
<feature type="binding site" evidence="10">
    <location>
        <begin position="139"/>
        <end position="145"/>
    </location>
    <ligand>
        <name>(6S)-NADPHX</name>
        <dbReference type="ChEBI" id="CHEBI:64076"/>
    </ligand>
</feature>
<dbReference type="HAMAP" id="MF_01966">
    <property type="entry name" value="NADHX_epimerase"/>
    <property type="match status" value="1"/>
</dbReference>
<comment type="caution">
    <text evidence="10">Lacks conserved residue(s) required for the propagation of feature annotation.</text>
</comment>
<evidence type="ECO:0000256" key="4">
    <source>
        <dbReference type="ARBA" id="ARBA00022723"/>
    </source>
</evidence>
<dbReference type="InterPro" id="IPR004443">
    <property type="entry name" value="YjeF_N_dom"/>
</dbReference>
<dbReference type="InterPro" id="IPR036652">
    <property type="entry name" value="YjeF_N_dom_sf"/>
</dbReference>
<evidence type="ECO:0000256" key="2">
    <source>
        <dbReference type="ARBA" id="ARBA00000909"/>
    </source>
</evidence>
<keyword evidence="9 10" id="KW-0413">Isomerase</keyword>
<accession>A0A7C2JZ13</accession>
<dbReference type="Gene3D" id="3.40.50.10260">
    <property type="entry name" value="YjeF N-terminal domain"/>
    <property type="match status" value="1"/>
</dbReference>
<dbReference type="SUPFAM" id="SSF64153">
    <property type="entry name" value="YjeF N-terminal domain-like"/>
    <property type="match status" value="1"/>
</dbReference>
<evidence type="ECO:0000256" key="9">
    <source>
        <dbReference type="ARBA" id="ARBA00023235"/>
    </source>
</evidence>
<feature type="binding site" evidence="10">
    <location>
        <position position="135"/>
    </location>
    <ligand>
        <name>K(+)</name>
        <dbReference type="ChEBI" id="CHEBI:29103"/>
    </ligand>
</feature>
<evidence type="ECO:0000256" key="8">
    <source>
        <dbReference type="ARBA" id="ARBA00023027"/>
    </source>
</evidence>
<dbReference type="PANTHER" id="PTHR13232:SF10">
    <property type="entry name" value="NAD(P)H-HYDRATE EPIMERASE"/>
    <property type="match status" value="1"/>
</dbReference>
<keyword evidence="7 10" id="KW-0630">Potassium</keyword>
<feature type="domain" description="YjeF N-terminal" evidence="11">
    <location>
        <begin position="12"/>
        <end position="225"/>
    </location>
</feature>
<dbReference type="AlphaFoldDB" id="A0A7C2JZ13"/>
<comment type="caution">
    <text evidence="12">The sequence shown here is derived from an EMBL/GenBank/DDBJ whole genome shotgun (WGS) entry which is preliminary data.</text>
</comment>
<keyword evidence="8 10" id="KW-0520">NAD</keyword>
<name>A0A7C2JZ13_9PLAN</name>
<organism evidence="12">
    <name type="scientific">Schlesneria paludicola</name>
    <dbReference type="NCBI Taxonomy" id="360056"/>
    <lineage>
        <taxon>Bacteria</taxon>
        <taxon>Pseudomonadati</taxon>
        <taxon>Planctomycetota</taxon>
        <taxon>Planctomycetia</taxon>
        <taxon>Planctomycetales</taxon>
        <taxon>Planctomycetaceae</taxon>
        <taxon>Schlesneria</taxon>
    </lineage>
</organism>
<evidence type="ECO:0000256" key="6">
    <source>
        <dbReference type="ARBA" id="ARBA00022857"/>
    </source>
</evidence>
<proteinExistence type="inferred from homology"/>
<feature type="binding site" evidence="10">
    <location>
        <position position="63"/>
    </location>
    <ligand>
        <name>K(+)</name>
        <dbReference type="ChEBI" id="CHEBI:29103"/>
    </ligand>
</feature>
<dbReference type="Pfam" id="PF03853">
    <property type="entry name" value="YjeF_N"/>
    <property type="match status" value="1"/>
</dbReference>
<dbReference type="GO" id="GO:0000166">
    <property type="term" value="F:nucleotide binding"/>
    <property type="evidence" value="ECO:0007669"/>
    <property type="project" value="UniProtKB-KW"/>
</dbReference>
<evidence type="ECO:0000256" key="5">
    <source>
        <dbReference type="ARBA" id="ARBA00022741"/>
    </source>
</evidence>
<keyword evidence="5 10" id="KW-0547">Nucleotide-binding</keyword>
<dbReference type="PANTHER" id="PTHR13232">
    <property type="entry name" value="NAD(P)H-HYDRATE EPIMERASE"/>
    <property type="match status" value="1"/>
</dbReference>
<evidence type="ECO:0000256" key="7">
    <source>
        <dbReference type="ARBA" id="ARBA00022958"/>
    </source>
</evidence>
<evidence type="ECO:0000256" key="3">
    <source>
        <dbReference type="ARBA" id="ARBA00012228"/>
    </source>
</evidence>
<comment type="catalytic activity">
    <reaction evidence="1 10">
        <text>(6R)-NADHX = (6S)-NADHX</text>
        <dbReference type="Rhea" id="RHEA:32215"/>
        <dbReference type="ChEBI" id="CHEBI:64074"/>
        <dbReference type="ChEBI" id="CHEBI:64075"/>
        <dbReference type="EC" id="5.1.99.6"/>
    </reaction>
</comment>
<keyword evidence="6 10" id="KW-0521">NADP</keyword>
<dbReference type="EMBL" id="DSOK01000207">
    <property type="protein sequence ID" value="HEN15242.1"/>
    <property type="molecule type" value="Genomic_DNA"/>
</dbReference>
<sequence>MPDTCSLTRAQVREIDRRAIEECGLPGVVLMENAGRNTVELLDNRGDVLTHVPVVIVCGKGNNAGDGCVIARHLENRGFEVQVLLAAPASSFTGDAAIMYRVLERAGTPIRDLSNSSKVQWISAICERGRPLLFDALLGTGLQGAVREPFATAISAINECEPLVVAVDIPSGLDCDTGRPLGCAVKAGVTVTYVARKIGFDAPGASDYTGDVIVADIGVPRRLLDEL</sequence>
<keyword evidence="4 10" id="KW-0479">Metal-binding</keyword>
<feature type="binding site" evidence="10">
    <location>
        <position position="168"/>
    </location>
    <ligand>
        <name>(6S)-NADPHX</name>
        <dbReference type="ChEBI" id="CHEBI:64076"/>
    </ligand>
</feature>
<evidence type="ECO:0000256" key="10">
    <source>
        <dbReference type="HAMAP-Rule" id="MF_01966"/>
    </source>
</evidence>
<dbReference type="InterPro" id="IPR032976">
    <property type="entry name" value="YJEFN_prot_NAXE-like"/>
</dbReference>
<dbReference type="GO" id="GO:0052856">
    <property type="term" value="F:NAD(P)HX epimerase activity"/>
    <property type="evidence" value="ECO:0007669"/>
    <property type="project" value="UniProtKB-UniRule"/>
</dbReference>
<reference evidence="12" key="1">
    <citation type="journal article" date="2020" name="mSystems">
        <title>Genome- and Community-Level Interaction Insights into Carbon Utilization and Element Cycling Functions of Hydrothermarchaeota in Hydrothermal Sediment.</title>
        <authorList>
            <person name="Zhou Z."/>
            <person name="Liu Y."/>
            <person name="Xu W."/>
            <person name="Pan J."/>
            <person name="Luo Z.H."/>
            <person name="Li M."/>
        </authorList>
    </citation>
    <scope>NUCLEOTIDE SEQUENCE [LARGE SCALE GENOMIC DNA]</scope>
    <source>
        <strain evidence="12">SpSt-339</strain>
    </source>
</reference>